<evidence type="ECO:0000313" key="3">
    <source>
        <dbReference type="Proteomes" id="UP000708576"/>
    </source>
</evidence>
<protein>
    <recommendedName>
        <fullName evidence="4">NHL repeat containing protein</fullName>
    </recommendedName>
</protein>
<accession>A0ABS5JW77</accession>
<dbReference type="RefSeq" id="WP_212216399.1">
    <property type="nucleotide sequence ID" value="NZ_JAGUCO010000008.1"/>
</dbReference>
<dbReference type="SUPFAM" id="SSF101898">
    <property type="entry name" value="NHL repeat"/>
    <property type="match status" value="1"/>
</dbReference>
<sequence>MEKTVKIIVNIIIFIVVIGFIAYMVSSVNKDEQTVSTIAVSKPFTSPLNKVQTLEFPFEIGHFELYNERIILADKQSIHIFNKSGERQNSFTIKSGLQDIAIMNNEIFVLYPTAINVYSMQGDSINHWEACSDNSAYCAMALTNDFVFVTDAQNKNICKYTRGGNFKTFIFSPHDFIIPSYTFDIFNYNDTIYAVNSGRHLIERYTTDGDFISSFGGSGTESGFFAGCCNPAYIDITDEGRIYTSEKGNPRISIFNNNGQFDEVLLDNKLLGGGNKAYELKVLDDHLFVANKNRLDIYAFKNKSNENN</sequence>
<keyword evidence="1" id="KW-1133">Transmembrane helix</keyword>
<dbReference type="EMBL" id="JAGUCO010000008">
    <property type="protein sequence ID" value="MBS2099156.1"/>
    <property type="molecule type" value="Genomic_DNA"/>
</dbReference>
<organism evidence="2 3">
    <name type="scientific">Carboxylicivirga linearis</name>
    <dbReference type="NCBI Taxonomy" id="1628157"/>
    <lineage>
        <taxon>Bacteria</taxon>
        <taxon>Pseudomonadati</taxon>
        <taxon>Bacteroidota</taxon>
        <taxon>Bacteroidia</taxon>
        <taxon>Marinilabiliales</taxon>
        <taxon>Marinilabiliaceae</taxon>
        <taxon>Carboxylicivirga</taxon>
    </lineage>
</organism>
<gene>
    <name evidence="2" type="ORF">KEM10_12765</name>
</gene>
<keyword evidence="3" id="KW-1185">Reference proteome</keyword>
<feature type="transmembrane region" description="Helical" evidence="1">
    <location>
        <begin position="7"/>
        <end position="25"/>
    </location>
</feature>
<dbReference type="Proteomes" id="UP000708576">
    <property type="component" value="Unassembled WGS sequence"/>
</dbReference>
<comment type="caution">
    <text evidence="2">The sequence shown here is derived from an EMBL/GenBank/DDBJ whole genome shotgun (WGS) entry which is preliminary data.</text>
</comment>
<reference evidence="2 3" key="1">
    <citation type="journal article" date="2015" name="Int. J. Syst. Evol. Microbiol.">
        <title>Carboxylicivirga linearis sp. nov., isolated from a sea cucumber culture pond.</title>
        <authorList>
            <person name="Wang F.Q."/>
            <person name="Zhou Y.X."/>
            <person name="Lin X.Z."/>
            <person name="Chen G.J."/>
            <person name="Du Z.J."/>
        </authorList>
    </citation>
    <scope>NUCLEOTIDE SEQUENCE [LARGE SCALE GENOMIC DNA]</scope>
    <source>
        <strain evidence="2 3">FB218</strain>
    </source>
</reference>
<evidence type="ECO:0000256" key="1">
    <source>
        <dbReference type="SAM" id="Phobius"/>
    </source>
</evidence>
<evidence type="ECO:0008006" key="4">
    <source>
        <dbReference type="Google" id="ProtNLM"/>
    </source>
</evidence>
<dbReference type="PANTHER" id="PTHR24104:SF25">
    <property type="entry name" value="PROTEIN LIN-41"/>
    <property type="match status" value="1"/>
</dbReference>
<name>A0ABS5JW77_9BACT</name>
<keyword evidence="1" id="KW-0472">Membrane</keyword>
<dbReference type="InterPro" id="IPR011042">
    <property type="entry name" value="6-blade_b-propeller_TolB-like"/>
</dbReference>
<dbReference type="Gene3D" id="2.120.10.30">
    <property type="entry name" value="TolB, C-terminal domain"/>
    <property type="match status" value="1"/>
</dbReference>
<keyword evidence="1" id="KW-0812">Transmembrane</keyword>
<dbReference type="PANTHER" id="PTHR24104">
    <property type="entry name" value="E3 UBIQUITIN-PROTEIN LIGASE NHLRC1-RELATED"/>
    <property type="match status" value="1"/>
</dbReference>
<proteinExistence type="predicted"/>
<dbReference type="InterPro" id="IPR050952">
    <property type="entry name" value="TRIM-NHL_E3_ligases"/>
</dbReference>
<evidence type="ECO:0000313" key="2">
    <source>
        <dbReference type="EMBL" id="MBS2099156.1"/>
    </source>
</evidence>